<evidence type="ECO:0000256" key="15">
    <source>
        <dbReference type="PROSITE-ProRule" id="PRU00453"/>
    </source>
</evidence>
<organism evidence="18 19">
    <name type="scientific">Oncorhynchus tshawytscha</name>
    <name type="common">Chinook salmon</name>
    <name type="synonym">Salmo tshawytscha</name>
    <dbReference type="NCBI Taxonomy" id="74940"/>
    <lineage>
        <taxon>Eukaryota</taxon>
        <taxon>Metazoa</taxon>
        <taxon>Chordata</taxon>
        <taxon>Craniata</taxon>
        <taxon>Vertebrata</taxon>
        <taxon>Euteleostomi</taxon>
        <taxon>Actinopterygii</taxon>
        <taxon>Neopterygii</taxon>
        <taxon>Teleostei</taxon>
        <taxon>Protacanthopterygii</taxon>
        <taxon>Salmoniformes</taxon>
        <taxon>Salmonidae</taxon>
        <taxon>Salmoninae</taxon>
        <taxon>Oncorhynchus</taxon>
    </lineage>
</organism>
<dbReference type="GeneTree" id="ENSGT00940000157892"/>
<feature type="domain" description="HIT-type" evidence="17">
    <location>
        <begin position="40"/>
        <end position="74"/>
    </location>
</feature>
<dbReference type="PANTHER" id="PTHR13483:SF3">
    <property type="entry name" value="BOX C_D SNORNA PROTEIN 1"/>
    <property type="match status" value="1"/>
</dbReference>
<reference evidence="18" key="1">
    <citation type="submission" date="2025-08" db="UniProtKB">
        <authorList>
            <consortium name="Ensembl"/>
        </authorList>
    </citation>
    <scope>IDENTIFICATION</scope>
</reference>
<dbReference type="Proteomes" id="UP000694402">
    <property type="component" value="Unassembled WGS sequence"/>
</dbReference>
<gene>
    <name evidence="18" type="primary">ZNHIT6</name>
</gene>
<comment type="subunit">
    <text evidence="12">Interacts with FBL, SNU13, NOP58, NUFIP1, RUVBL1, RUVBL2 and TAF9. Interacts (via HIT-type zinc finger) with the RUVBL1/RUVBL2 complex in the presence of ADP.</text>
</comment>
<evidence type="ECO:0000256" key="1">
    <source>
        <dbReference type="ARBA" id="ARBA00008532"/>
    </source>
</evidence>
<evidence type="ECO:0000256" key="7">
    <source>
        <dbReference type="ARBA" id="ARBA00022801"/>
    </source>
</evidence>
<evidence type="ECO:0000313" key="19">
    <source>
        <dbReference type="Proteomes" id="UP000694402"/>
    </source>
</evidence>
<dbReference type="FunFam" id="3.30.60.190:FF:000001">
    <property type="entry name" value="box C/D snoRNA protein 1"/>
    <property type="match status" value="1"/>
</dbReference>
<dbReference type="Pfam" id="PF04438">
    <property type="entry name" value="zf-HIT"/>
    <property type="match status" value="1"/>
</dbReference>
<dbReference type="SUPFAM" id="SSF144232">
    <property type="entry name" value="HIT/MYND zinc finger-like"/>
    <property type="match status" value="1"/>
</dbReference>
<accession>A0A8C8GVS9</accession>
<evidence type="ECO:0000256" key="16">
    <source>
        <dbReference type="SAM" id="MobiDB-lite"/>
    </source>
</evidence>
<evidence type="ECO:0000256" key="3">
    <source>
        <dbReference type="ARBA" id="ARBA00022517"/>
    </source>
</evidence>
<dbReference type="Ensembl" id="ENSOTST00005060112.2">
    <property type="protein sequence ID" value="ENSOTSP00005055169.2"/>
    <property type="gene ID" value="ENSOTSG00005048994.1"/>
</dbReference>
<dbReference type="PANTHER" id="PTHR13483">
    <property type="entry name" value="BOX C_D SNORNA PROTEIN 1-RELATED"/>
    <property type="match status" value="1"/>
</dbReference>
<protein>
    <recommendedName>
        <fullName evidence="13">Box C/D snoRNA protein 1</fullName>
    </recommendedName>
    <alternativeName>
        <fullName evidence="14">Zinc finger HIT domain-containing protein 6</fullName>
    </alternativeName>
</protein>
<dbReference type="GO" id="GO:0016787">
    <property type="term" value="F:hydrolase activity"/>
    <property type="evidence" value="ECO:0007669"/>
    <property type="project" value="UniProtKB-KW"/>
</dbReference>
<evidence type="ECO:0000259" key="17">
    <source>
        <dbReference type="PROSITE" id="PS51083"/>
    </source>
</evidence>
<evidence type="ECO:0000313" key="18">
    <source>
        <dbReference type="Ensembl" id="ENSOTSP00005055169.2"/>
    </source>
</evidence>
<evidence type="ECO:0000256" key="10">
    <source>
        <dbReference type="ARBA" id="ARBA00049598"/>
    </source>
</evidence>
<dbReference type="GO" id="GO:0048254">
    <property type="term" value="P:snoRNA localization"/>
    <property type="evidence" value="ECO:0007669"/>
    <property type="project" value="TreeGrafter"/>
</dbReference>
<evidence type="ECO:0000256" key="4">
    <source>
        <dbReference type="ARBA" id="ARBA00022553"/>
    </source>
</evidence>
<dbReference type="InterPro" id="IPR007529">
    <property type="entry name" value="Znf_HIT"/>
</dbReference>
<evidence type="ECO:0000256" key="6">
    <source>
        <dbReference type="ARBA" id="ARBA00022771"/>
    </source>
</evidence>
<dbReference type="FunFam" id="3.75.10.10:FF:000004">
    <property type="entry name" value="N(G),N(G)-dimethylarginine dimethylaminohydrolase 1"/>
    <property type="match status" value="1"/>
</dbReference>
<keyword evidence="19" id="KW-1185">Reference proteome</keyword>
<evidence type="ECO:0000256" key="13">
    <source>
        <dbReference type="ARBA" id="ARBA00068630"/>
    </source>
</evidence>
<comment type="similarity">
    <text evidence="1">Belongs to the DDAH family.</text>
</comment>
<dbReference type="AlphaFoldDB" id="A0A8C8GVS9"/>
<comment type="similarity">
    <text evidence="11">Belongs to the BCD1 family.</text>
</comment>
<name>A0A8C8GVS9_ONCTS</name>
<keyword evidence="5" id="KW-0479">Metal-binding</keyword>
<evidence type="ECO:0000256" key="12">
    <source>
        <dbReference type="ARBA" id="ARBA00061949"/>
    </source>
</evidence>
<evidence type="ECO:0000256" key="8">
    <source>
        <dbReference type="ARBA" id="ARBA00022833"/>
    </source>
</evidence>
<dbReference type="Gene3D" id="3.75.10.10">
    <property type="entry name" value="L-arginine/glycine Amidinotransferase, Chain A"/>
    <property type="match status" value="1"/>
</dbReference>
<dbReference type="SUPFAM" id="SSF55909">
    <property type="entry name" value="Pentein"/>
    <property type="match status" value="1"/>
</dbReference>
<dbReference type="Gene3D" id="3.30.60.190">
    <property type="match status" value="1"/>
</dbReference>
<comment type="function">
    <text evidence="10">Required for box C/D snoRNAs accumulation involved in snoRNA processing, snoRNA transport to the nucleolus and ribosome biogenesis.</text>
</comment>
<dbReference type="GO" id="GO:0070761">
    <property type="term" value="C:pre-snoRNP complex"/>
    <property type="evidence" value="ECO:0007669"/>
    <property type="project" value="TreeGrafter"/>
</dbReference>
<dbReference type="GO" id="GO:0005634">
    <property type="term" value="C:nucleus"/>
    <property type="evidence" value="ECO:0007669"/>
    <property type="project" value="TreeGrafter"/>
</dbReference>
<keyword evidence="3" id="KW-0690">Ribosome biogenesis</keyword>
<keyword evidence="9" id="KW-0832">Ubl conjugation</keyword>
<dbReference type="InterPro" id="IPR057721">
    <property type="entry name" value="BCD1_alpha/beta"/>
</dbReference>
<keyword evidence="6 15" id="KW-0863">Zinc-finger</keyword>
<sequence length="584" mass="65508">MYTSMLSSVDTVAAAESHVENDRLGDELKGNKIKLSLANCGVCGSEVANYRCPGCLKHSCSLPCVKKHKEESGCSGVRDKTAFVALSKMDEMNLLSDYRFLEDTGRLADSANRDSLVRGPPVNFRAKRLTAQARRLNITLRFLPNTFTKSRENSTICLKKENRFLWHLQLLFPQSSSEFTERRVSDDQTLKQILTPYIHPTESEPVRRQKLKMYVHSPFDHIRVFMKAEGRKANSVRYQELDVAKTLKENLKFKLVIEYPLLHIVLKDHCHNYPLKGPVEPVLAHGSPMMEWAWRGNGRREEGRTEVSQPQLGPPFLGSSPETDPPKKKRAKREPEELEDGEIGDGDDDIEADKMVKEIVVAHGDDDNGDDEMPIDGFHGDCQVDDNPNYEQEWTDKFQKTAAIRQTLKELGLNIVDMSDENATLDGGDVLFTGREFFVGLSKRTNQRGAEILADAFKDYAVSTVPVTDGLHLKSFCSMGGPGLIVIGSSEPAQKALKIMQQMSDHRYDKLTVPDDIAANTIYMNLPGKGHVLLHCTPEEFPESAKVFEKLKDHMLIPVSNMEKVKVDGALTCCSVLINMKAKV</sequence>
<dbReference type="GO" id="GO:0008270">
    <property type="term" value="F:zinc ion binding"/>
    <property type="evidence" value="ECO:0007669"/>
    <property type="project" value="UniProtKB-UniRule"/>
</dbReference>
<dbReference type="GO" id="GO:0000492">
    <property type="term" value="P:box C/D snoRNP assembly"/>
    <property type="evidence" value="ECO:0007669"/>
    <property type="project" value="TreeGrafter"/>
</dbReference>
<evidence type="ECO:0000256" key="9">
    <source>
        <dbReference type="ARBA" id="ARBA00022843"/>
    </source>
</evidence>
<keyword evidence="7" id="KW-0378">Hydrolase</keyword>
<reference evidence="18" key="2">
    <citation type="submission" date="2025-09" db="UniProtKB">
        <authorList>
            <consortium name="Ensembl"/>
        </authorList>
    </citation>
    <scope>IDENTIFICATION</scope>
</reference>
<proteinExistence type="inferred from homology"/>
<keyword evidence="8" id="KW-0862">Zinc</keyword>
<feature type="region of interest" description="Disordered" evidence="16">
    <location>
        <begin position="297"/>
        <end position="351"/>
    </location>
</feature>
<evidence type="ECO:0000256" key="11">
    <source>
        <dbReference type="ARBA" id="ARBA00049654"/>
    </source>
</evidence>
<dbReference type="GO" id="GO:0000463">
    <property type="term" value="P:maturation of LSU-rRNA from tricistronic rRNA transcript (SSU-rRNA, 5.8S rRNA, LSU-rRNA)"/>
    <property type="evidence" value="ECO:0007669"/>
    <property type="project" value="TreeGrafter"/>
</dbReference>
<dbReference type="CDD" id="cd23023">
    <property type="entry name" value="zf-HIT_BCD1"/>
    <property type="match status" value="1"/>
</dbReference>
<dbReference type="InterPro" id="IPR051639">
    <property type="entry name" value="BCD1"/>
</dbReference>
<dbReference type="PROSITE" id="PS51083">
    <property type="entry name" value="ZF_HIT"/>
    <property type="match status" value="1"/>
</dbReference>
<feature type="compositionally biased region" description="Acidic residues" evidence="16">
    <location>
        <begin position="336"/>
        <end position="351"/>
    </location>
</feature>
<evidence type="ECO:0000256" key="2">
    <source>
        <dbReference type="ARBA" id="ARBA00022499"/>
    </source>
</evidence>
<evidence type="ECO:0000256" key="14">
    <source>
        <dbReference type="ARBA" id="ARBA00077531"/>
    </source>
</evidence>
<evidence type="ECO:0000256" key="5">
    <source>
        <dbReference type="ARBA" id="ARBA00022723"/>
    </source>
</evidence>
<dbReference type="Pfam" id="PF25790">
    <property type="entry name" value="BCD1"/>
    <property type="match status" value="1"/>
</dbReference>
<keyword evidence="4" id="KW-0597">Phosphoprotein</keyword>
<keyword evidence="2" id="KW-1017">Isopeptide bond</keyword>